<dbReference type="EMBL" id="PGGS01000079">
    <property type="protein sequence ID" value="PNH09758.1"/>
    <property type="molecule type" value="Genomic_DNA"/>
</dbReference>
<comment type="caution">
    <text evidence="4">The sequence shown here is derived from an EMBL/GenBank/DDBJ whole genome shotgun (WGS) entry which is preliminary data.</text>
</comment>
<keyword evidence="2" id="KW-0732">Signal</keyword>
<dbReference type="OrthoDB" id="529132at2759"/>
<evidence type="ECO:0000313" key="5">
    <source>
        <dbReference type="Proteomes" id="UP000236333"/>
    </source>
</evidence>
<feature type="domain" description="SCP" evidence="3">
    <location>
        <begin position="93"/>
        <end position="226"/>
    </location>
</feature>
<name>A0A2J8AB62_9CHLO</name>
<keyword evidence="5" id="KW-1185">Reference proteome</keyword>
<dbReference type="PROSITE" id="PS01009">
    <property type="entry name" value="CRISP_1"/>
    <property type="match status" value="1"/>
</dbReference>
<evidence type="ECO:0000256" key="2">
    <source>
        <dbReference type="SAM" id="SignalP"/>
    </source>
</evidence>
<evidence type="ECO:0000256" key="1">
    <source>
        <dbReference type="SAM" id="MobiDB-lite"/>
    </source>
</evidence>
<evidence type="ECO:0000259" key="3">
    <source>
        <dbReference type="SMART" id="SM00198"/>
    </source>
</evidence>
<sequence>MHRVMRRLIAIALFALLGCAIGVAGERLRGAGRERLRGSHGWTGQDGGEPCGLFGPEHGSGGRKLLQEIDGWWDGWNLDPPGQPPPGPPAPRRSTVATVAAHNALRTLSGVAPLTWDNGLARNAQAWSDKCLFRHSESSVGENLAWGLFGGPQDISANGVSRWAEEVCEYDFASPGKFLAGHWTQVVWKGTARLGCGYNACASNSANSFLGGLLVCQYFPAGNAVGVLSYKANIFPPRQFPKSCATNGGSASWG</sequence>
<evidence type="ECO:0000313" key="4">
    <source>
        <dbReference type="EMBL" id="PNH09758.1"/>
    </source>
</evidence>
<dbReference type="PROSITE" id="PS51257">
    <property type="entry name" value="PROKAR_LIPOPROTEIN"/>
    <property type="match status" value="1"/>
</dbReference>
<protein>
    <submittedName>
        <fullName evidence="4">Golgi-associated plant pathogenesis-related protein 1</fullName>
    </submittedName>
</protein>
<dbReference type="PANTHER" id="PTHR10334">
    <property type="entry name" value="CYSTEINE-RICH SECRETORY PROTEIN-RELATED"/>
    <property type="match status" value="1"/>
</dbReference>
<dbReference type="Pfam" id="PF00188">
    <property type="entry name" value="CAP"/>
    <property type="match status" value="1"/>
</dbReference>
<dbReference type="InterPro" id="IPR018244">
    <property type="entry name" value="Allrgn_V5/Tpx1_CS"/>
</dbReference>
<dbReference type="InterPro" id="IPR014044">
    <property type="entry name" value="CAP_dom"/>
</dbReference>
<dbReference type="SUPFAM" id="SSF55797">
    <property type="entry name" value="PR-1-like"/>
    <property type="match status" value="1"/>
</dbReference>
<feature type="signal peptide" evidence="2">
    <location>
        <begin position="1"/>
        <end position="25"/>
    </location>
</feature>
<dbReference type="PRINTS" id="PR00837">
    <property type="entry name" value="V5TPXLIKE"/>
</dbReference>
<dbReference type="Proteomes" id="UP000236333">
    <property type="component" value="Unassembled WGS sequence"/>
</dbReference>
<proteinExistence type="predicted"/>
<dbReference type="InterPro" id="IPR035940">
    <property type="entry name" value="CAP_sf"/>
</dbReference>
<dbReference type="GO" id="GO:0005576">
    <property type="term" value="C:extracellular region"/>
    <property type="evidence" value="ECO:0007669"/>
    <property type="project" value="InterPro"/>
</dbReference>
<feature type="region of interest" description="Disordered" evidence="1">
    <location>
        <begin position="37"/>
        <end position="57"/>
    </location>
</feature>
<reference evidence="4 5" key="1">
    <citation type="journal article" date="2017" name="Mol. Biol. Evol.">
        <title>The 4-celled Tetrabaena socialis nuclear genome reveals the essential components for genetic control of cell number at the origin of multicellularity in the volvocine lineage.</title>
        <authorList>
            <person name="Featherston J."/>
            <person name="Arakaki Y."/>
            <person name="Hanschen E.R."/>
            <person name="Ferris P.J."/>
            <person name="Michod R.E."/>
            <person name="Olson B.J.S.C."/>
            <person name="Nozaki H."/>
            <person name="Durand P.M."/>
        </authorList>
    </citation>
    <scope>NUCLEOTIDE SEQUENCE [LARGE SCALE GENOMIC DNA]</scope>
    <source>
        <strain evidence="4 5">NIES-571</strain>
    </source>
</reference>
<organism evidence="4 5">
    <name type="scientific">Tetrabaena socialis</name>
    <dbReference type="NCBI Taxonomy" id="47790"/>
    <lineage>
        <taxon>Eukaryota</taxon>
        <taxon>Viridiplantae</taxon>
        <taxon>Chlorophyta</taxon>
        <taxon>core chlorophytes</taxon>
        <taxon>Chlorophyceae</taxon>
        <taxon>CS clade</taxon>
        <taxon>Chlamydomonadales</taxon>
        <taxon>Tetrabaenaceae</taxon>
        <taxon>Tetrabaena</taxon>
    </lineage>
</organism>
<dbReference type="Gene3D" id="3.40.33.10">
    <property type="entry name" value="CAP"/>
    <property type="match status" value="1"/>
</dbReference>
<dbReference type="InterPro" id="IPR001283">
    <property type="entry name" value="CRISP-related"/>
</dbReference>
<feature type="chain" id="PRO_5014446085" evidence="2">
    <location>
        <begin position="26"/>
        <end position="254"/>
    </location>
</feature>
<dbReference type="AlphaFoldDB" id="A0A2J8AB62"/>
<accession>A0A2J8AB62</accession>
<dbReference type="SMART" id="SM00198">
    <property type="entry name" value="SCP"/>
    <property type="match status" value="1"/>
</dbReference>
<gene>
    <name evidence="4" type="ORF">TSOC_003601</name>
</gene>